<dbReference type="EMBL" id="JAUSVX010000015">
    <property type="protein sequence ID" value="MDQ0473184.1"/>
    <property type="molecule type" value="Genomic_DNA"/>
</dbReference>
<dbReference type="PANTHER" id="PTHR46796:SF7">
    <property type="entry name" value="ARAC FAMILY TRANSCRIPTIONAL REGULATOR"/>
    <property type="match status" value="1"/>
</dbReference>
<dbReference type="SUPFAM" id="SSF51182">
    <property type="entry name" value="RmlC-like cupins"/>
    <property type="match status" value="1"/>
</dbReference>
<dbReference type="RefSeq" id="WP_307281100.1">
    <property type="nucleotide sequence ID" value="NZ_JAUSVX010000015.1"/>
</dbReference>
<keyword evidence="3" id="KW-0804">Transcription</keyword>
<dbReference type="InterPro" id="IPR032783">
    <property type="entry name" value="AraC_lig"/>
</dbReference>
<name>A0ABU0JFW4_9HYPH</name>
<dbReference type="PANTHER" id="PTHR46796">
    <property type="entry name" value="HTH-TYPE TRANSCRIPTIONAL ACTIVATOR RHAS-RELATED"/>
    <property type="match status" value="1"/>
</dbReference>
<accession>A0ABU0JFW4</accession>
<feature type="compositionally biased region" description="Basic and acidic residues" evidence="4">
    <location>
        <begin position="316"/>
        <end position="329"/>
    </location>
</feature>
<dbReference type="InterPro" id="IPR050204">
    <property type="entry name" value="AraC_XylS_family_regulators"/>
</dbReference>
<keyword evidence="7" id="KW-1185">Reference proteome</keyword>
<dbReference type="InterPro" id="IPR020449">
    <property type="entry name" value="Tscrpt_reg_AraC-type_HTH"/>
</dbReference>
<dbReference type="Gene3D" id="1.10.10.60">
    <property type="entry name" value="Homeodomain-like"/>
    <property type="match status" value="2"/>
</dbReference>
<keyword evidence="1" id="KW-0805">Transcription regulation</keyword>
<dbReference type="PROSITE" id="PS01124">
    <property type="entry name" value="HTH_ARAC_FAMILY_2"/>
    <property type="match status" value="1"/>
</dbReference>
<feature type="region of interest" description="Disordered" evidence="4">
    <location>
        <begin position="309"/>
        <end position="329"/>
    </location>
</feature>
<evidence type="ECO:0000256" key="1">
    <source>
        <dbReference type="ARBA" id="ARBA00023015"/>
    </source>
</evidence>
<dbReference type="SMART" id="SM00342">
    <property type="entry name" value="HTH_ARAC"/>
    <property type="match status" value="1"/>
</dbReference>
<reference evidence="6 7" key="1">
    <citation type="submission" date="2023-07" db="EMBL/GenBank/DDBJ databases">
        <title>Genomic Encyclopedia of Type Strains, Phase IV (KMG-IV): sequencing the most valuable type-strain genomes for metagenomic binning, comparative biology and taxonomic classification.</title>
        <authorList>
            <person name="Goeker M."/>
        </authorList>
    </citation>
    <scope>NUCLEOTIDE SEQUENCE [LARGE SCALE GENOMIC DNA]</scope>
    <source>
        <strain evidence="6 7">DSM 19619</strain>
    </source>
</reference>
<proteinExistence type="predicted"/>
<organism evidence="6 7">
    <name type="scientific">Labrys wisconsinensis</name>
    <dbReference type="NCBI Taxonomy" id="425677"/>
    <lineage>
        <taxon>Bacteria</taxon>
        <taxon>Pseudomonadati</taxon>
        <taxon>Pseudomonadota</taxon>
        <taxon>Alphaproteobacteria</taxon>
        <taxon>Hyphomicrobiales</taxon>
        <taxon>Xanthobacteraceae</taxon>
        <taxon>Labrys</taxon>
    </lineage>
</organism>
<feature type="domain" description="HTH araC/xylS-type" evidence="5">
    <location>
        <begin position="218"/>
        <end position="316"/>
    </location>
</feature>
<evidence type="ECO:0000259" key="5">
    <source>
        <dbReference type="PROSITE" id="PS01124"/>
    </source>
</evidence>
<evidence type="ECO:0000256" key="4">
    <source>
        <dbReference type="SAM" id="MobiDB-lite"/>
    </source>
</evidence>
<dbReference type="Proteomes" id="UP001242480">
    <property type="component" value="Unassembled WGS sequence"/>
</dbReference>
<sequence>MLDRSSETVAGGLPADPLSQVLQDLRLSGVAYGRCELGRPWGLEFPPAQAARFHFVVDGECWLRTPEGPWIRLDVGDVVLLPRGTGHALADRPERPTRPIDDFPLETIGDRTYRLADGTGPGAVLFCGTVGFEEPSVHPLLGLMPSYLRICADAGSDATLPALLTLMAEEVLGQRIGAATVLTRLADLVIARIVRAWVEAQCGEPTGWLAAIRDPRIGRALAAIHRKPEQPWSVAALAQVARCSRSAFSERFTAVVGVSPARYLARWRMHVAGLWLRRQRLTVTEVALRLGYESEASFSRAFKRAMGRPPSAFRRPALDEPSPERPVRA</sequence>
<comment type="caution">
    <text evidence="6">The sequence shown here is derived from an EMBL/GenBank/DDBJ whole genome shotgun (WGS) entry which is preliminary data.</text>
</comment>
<gene>
    <name evidence="6" type="ORF">QO011_006218</name>
</gene>
<evidence type="ECO:0000256" key="2">
    <source>
        <dbReference type="ARBA" id="ARBA00023125"/>
    </source>
</evidence>
<dbReference type="SUPFAM" id="SSF46689">
    <property type="entry name" value="Homeodomain-like"/>
    <property type="match status" value="2"/>
</dbReference>
<dbReference type="InterPro" id="IPR009057">
    <property type="entry name" value="Homeodomain-like_sf"/>
</dbReference>
<evidence type="ECO:0000313" key="6">
    <source>
        <dbReference type="EMBL" id="MDQ0473184.1"/>
    </source>
</evidence>
<dbReference type="InterPro" id="IPR011051">
    <property type="entry name" value="RmlC_Cupin_sf"/>
</dbReference>
<protein>
    <submittedName>
        <fullName evidence="6">AraC-like DNA-binding protein</fullName>
    </submittedName>
</protein>
<dbReference type="PRINTS" id="PR00032">
    <property type="entry name" value="HTHARAC"/>
</dbReference>
<evidence type="ECO:0000256" key="3">
    <source>
        <dbReference type="ARBA" id="ARBA00023163"/>
    </source>
</evidence>
<dbReference type="Pfam" id="PF12833">
    <property type="entry name" value="HTH_18"/>
    <property type="match status" value="1"/>
</dbReference>
<dbReference type="InterPro" id="IPR018060">
    <property type="entry name" value="HTH_AraC"/>
</dbReference>
<dbReference type="Pfam" id="PF12852">
    <property type="entry name" value="Cupin_6"/>
    <property type="match status" value="1"/>
</dbReference>
<evidence type="ECO:0000313" key="7">
    <source>
        <dbReference type="Proteomes" id="UP001242480"/>
    </source>
</evidence>
<keyword evidence="2" id="KW-0238">DNA-binding</keyword>